<accession>A0A1V6M3A8</accession>
<dbReference type="SUPFAM" id="SSF54862">
    <property type="entry name" value="4Fe-4S ferredoxins"/>
    <property type="match status" value="1"/>
</dbReference>
<dbReference type="Gene3D" id="3.50.50.60">
    <property type="entry name" value="FAD/NAD(P)-binding domain"/>
    <property type="match status" value="2"/>
</dbReference>
<dbReference type="Pfam" id="PF02662">
    <property type="entry name" value="FlpD"/>
    <property type="match status" value="1"/>
</dbReference>
<evidence type="ECO:0000256" key="2">
    <source>
        <dbReference type="ARBA" id="ARBA00023002"/>
    </source>
</evidence>
<evidence type="ECO:0000256" key="1">
    <source>
        <dbReference type="ARBA" id="ARBA00022723"/>
    </source>
</evidence>
<keyword evidence="3" id="KW-0408">Iron</keyword>
<evidence type="ECO:0000313" key="7">
    <source>
        <dbReference type="Proteomes" id="UP000242219"/>
    </source>
</evidence>
<dbReference type="GO" id="GO:0051536">
    <property type="term" value="F:iron-sulfur cluster binding"/>
    <property type="evidence" value="ECO:0007669"/>
    <property type="project" value="UniProtKB-KW"/>
</dbReference>
<dbReference type="InterPro" id="IPR009051">
    <property type="entry name" value="Helical_ferredxn"/>
</dbReference>
<dbReference type="Pfam" id="PF07992">
    <property type="entry name" value="Pyr_redox_2"/>
    <property type="match status" value="1"/>
</dbReference>
<protein>
    <recommendedName>
        <fullName evidence="5">4Fe-4S ferredoxin-type domain-containing protein</fullName>
    </recommendedName>
</protein>
<dbReference type="Pfam" id="PF14691">
    <property type="entry name" value="Fer4_20"/>
    <property type="match status" value="1"/>
</dbReference>
<dbReference type="PANTHER" id="PTHR42783:SF3">
    <property type="entry name" value="GLUTAMATE SYNTHASE [NADPH] SMALL CHAIN-RELATED"/>
    <property type="match status" value="1"/>
</dbReference>
<keyword evidence="2" id="KW-0560">Oxidoreductase</keyword>
<dbReference type="PROSITE" id="PS51379">
    <property type="entry name" value="4FE4S_FER_2"/>
    <property type="match status" value="2"/>
</dbReference>
<dbReference type="GO" id="GO:0016491">
    <property type="term" value="F:oxidoreductase activity"/>
    <property type="evidence" value="ECO:0007669"/>
    <property type="project" value="UniProtKB-KW"/>
</dbReference>
<dbReference type="AlphaFoldDB" id="A0A1V6M3A8"/>
<evidence type="ECO:0000256" key="4">
    <source>
        <dbReference type="ARBA" id="ARBA00023014"/>
    </source>
</evidence>
<keyword evidence="7" id="KW-1185">Reference proteome</keyword>
<evidence type="ECO:0000256" key="3">
    <source>
        <dbReference type="ARBA" id="ARBA00023004"/>
    </source>
</evidence>
<evidence type="ECO:0000313" key="6">
    <source>
        <dbReference type="EMBL" id="OQD46855.1"/>
    </source>
</evidence>
<dbReference type="PANTHER" id="PTHR42783">
    <property type="entry name" value="GLUTAMATE SYNTHASE [NADPH] SMALL CHAIN"/>
    <property type="match status" value="1"/>
</dbReference>
<feature type="domain" description="4Fe-4S ferredoxin-type" evidence="5">
    <location>
        <begin position="485"/>
        <end position="514"/>
    </location>
</feature>
<reference evidence="6 7" key="1">
    <citation type="journal article" date="2016" name="Genome Announc.">
        <title>Draft Genome Sequence of the Anaerobic Ammonium-Oxidizing Bacterium 'Candidatus Brocadia sp. 40'.</title>
        <authorList>
            <person name="Ali M."/>
            <person name="Haroon M.F."/>
            <person name="Narita Y."/>
            <person name="Zhang L."/>
            <person name="Rangel Shaw D."/>
            <person name="Okabe S."/>
            <person name="Saikaly P.E."/>
        </authorList>
    </citation>
    <scope>NUCLEOTIDE SEQUENCE [LARGE SCALE GENOMIC DNA]</scope>
    <source>
        <strain evidence="6 7">40</strain>
    </source>
</reference>
<dbReference type="SUPFAM" id="SSF51971">
    <property type="entry name" value="Nucleotide-binding domain"/>
    <property type="match status" value="2"/>
</dbReference>
<dbReference type="InterPro" id="IPR017896">
    <property type="entry name" value="4Fe4S_Fe-S-bd"/>
</dbReference>
<proteinExistence type="predicted"/>
<sequence length="708" mass="78045">MTINTRTMSDKKTNEEAPCILACPIRQDARDYVQLIARGRFGEAFRLVRERNPLPAACGRICTHPCETKCRRNSIDTPIAIAWLKRFLGDNFSEETRKTTAENYPERIAIIGAGPAGLAAANDLALLGYSCTIFESNATPGGMLRMGVPTYRLPRTSIDDDVDFIKKLGVEFRYNTTFGTDITFDSLKNDGFSVIFLGVGLLESRTLNIEGVQFDGVIKGIPFLNEVNTTGRAKIGKRVLVIGGGAVAMDCARTALRLKPDRVSVACLESRREMPTTDFEIEEAIHEGAVLHNSVGPKRIIGKDGRVTGLETLKVKYVFDEQRRFNPAFYEGSESIIEADTIILAIGQASSLFFLQGQEDIQVTRGGTIIVNPTTFSASVRNIYAGGDVVLGRGTMTESMAHGKRAAIAIHNALRNTSLKDEKWAHKPAVPDVAVSKIALIKKEQKQEMPTMALDKRLNNFDEVELGFSRNVAVREAQRCMNCGAGALVDDHLCVGCLTCVRVCPFEVPKIETGNTTAYIDGDCQSCGLCVVECPAKAISFKTPLEDCGKEALESVFQGIFVQDTKPCIVNFYCQYSAYKEDKESAIDDLPVFHFKRVGVLGLGKVEPSLYLRAFELGAHGVLVTACKDVTCHFCKEQEWIERRSKFTSQLLSGLGMDIQRFQTRFVSSQNGKEILEIAFNMADELKNLSYRTNPSISPFLTKDNSGK</sequence>
<dbReference type="SUPFAM" id="SSF46548">
    <property type="entry name" value="alpha-helical ferredoxin"/>
    <property type="match status" value="1"/>
</dbReference>
<comment type="caution">
    <text evidence="6">The sequence shown here is derived from an EMBL/GenBank/DDBJ whole genome shotgun (WGS) entry which is preliminary data.</text>
</comment>
<feature type="domain" description="4Fe-4S ferredoxin-type" evidence="5">
    <location>
        <begin position="516"/>
        <end position="544"/>
    </location>
</feature>
<dbReference type="PROSITE" id="PS00198">
    <property type="entry name" value="4FE4S_FER_1"/>
    <property type="match status" value="2"/>
</dbReference>
<dbReference type="InterPro" id="IPR003813">
    <property type="entry name" value="MvhD/FlpD"/>
</dbReference>
<dbReference type="EMBL" id="MJUW02000018">
    <property type="protein sequence ID" value="OQD46855.1"/>
    <property type="molecule type" value="Genomic_DNA"/>
</dbReference>
<keyword evidence="4" id="KW-0411">Iron-sulfur</keyword>
<dbReference type="InterPro" id="IPR023753">
    <property type="entry name" value="FAD/NAD-binding_dom"/>
</dbReference>
<dbReference type="Gene3D" id="1.10.1060.10">
    <property type="entry name" value="Alpha-helical ferredoxin"/>
    <property type="match status" value="1"/>
</dbReference>
<dbReference type="InterPro" id="IPR036188">
    <property type="entry name" value="FAD/NAD-bd_sf"/>
</dbReference>
<dbReference type="InterPro" id="IPR017900">
    <property type="entry name" value="4Fe4S_Fe_S_CS"/>
</dbReference>
<keyword evidence="1" id="KW-0479">Metal-binding</keyword>
<evidence type="ECO:0000259" key="5">
    <source>
        <dbReference type="PROSITE" id="PS51379"/>
    </source>
</evidence>
<organism evidence="6 7">
    <name type="scientific">Candidatus Brocadia sapporoensis</name>
    <dbReference type="NCBI Taxonomy" id="392547"/>
    <lineage>
        <taxon>Bacteria</taxon>
        <taxon>Pseudomonadati</taxon>
        <taxon>Planctomycetota</taxon>
        <taxon>Candidatus Brocadiia</taxon>
        <taxon>Candidatus Brocadiales</taxon>
        <taxon>Candidatus Brocadiaceae</taxon>
        <taxon>Candidatus Brocadia</taxon>
    </lineage>
</organism>
<gene>
    <name evidence="6" type="ORF">BIY37_00820</name>
</gene>
<dbReference type="Gene3D" id="3.30.70.20">
    <property type="match status" value="1"/>
</dbReference>
<dbReference type="Pfam" id="PF13187">
    <property type="entry name" value="Fer4_9"/>
    <property type="match status" value="1"/>
</dbReference>
<dbReference type="Proteomes" id="UP000242219">
    <property type="component" value="Unassembled WGS sequence"/>
</dbReference>
<dbReference type="GO" id="GO:0046872">
    <property type="term" value="F:metal ion binding"/>
    <property type="evidence" value="ECO:0007669"/>
    <property type="project" value="UniProtKB-KW"/>
</dbReference>
<dbReference type="RefSeq" id="WP_070065948.1">
    <property type="nucleotide sequence ID" value="NZ_MJUW02000018.1"/>
</dbReference>
<dbReference type="PRINTS" id="PR00419">
    <property type="entry name" value="ADXRDTASE"/>
</dbReference>
<name>A0A1V6M3A8_9BACT</name>
<dbReference type="InterPro" id="IPR028261">
    <property type="entry name" value="DPD_II"/>
</dbReference>